<keyword evidence="3 8" id="KW-0812">Transmembrane</keyword>
<keyword evidence="6" id="KW-0325">Glycoprotein</keyword>
<dbReference type="AlphaFoldDB" id="A0A9N9WIV1"/>
<reference evidence="9" key="2">
    <citation type="submission" date="2022-10" db="EMBL/GenBank/DDBJ databases">
        <authorList>
            <consortium name="ENA_rothamsted_submissions"/>
            <consortium name="culmorum"/>
            <person name="King R."/>
        </authorList>
    </citation>
    <scope>NUCLEOTIDE SEQUENCE</scope>
</reference>
<evidence type="ECO:0000256" key="7">
    <source>
        <dbReference type="SAM" id="MobiDB-lite"/>
    </source>
</evidence>
<feature type="transmembrane region" description="Helical" evidence="8">
    <location>
        <begin position="57"/>
        <end position="76"/>
    </location>
</feature>
<proteinExistence type="inferred from homology"/>
<evidence type="ECO:0000256" key="1">
    <source>
        <dbReference type="ARBA" id="ARBA00004141"/>
    </source>
</evidence>
<evidence type="ECO:0000256" key="5">
    <source>
        <dbReference type="ARBA" id="ARBA00023136"/>
    </source>
</evidence>
<feature type="transmembrane region" description="Helical" evidence="8">
    <location>
        <begin position="213"/>
        <end position="235"/>
    </location>
</feature>
<feature type="transmembrane region" description="Helical" evidence="8">
    <location>
        <begin position="29"/>
        <end position="51"/>
    </location>
</feature>
<dbReference type="InterPro" id="IPR018469">
    <property type="entry name" value="Dual_oxidase_maturation_fac"/>
</dbReference>
<evidence type="ECO:0000313" key="10">
    <source>
        <dbReference type="Proteomes" id="UP001153620"/>
    </source>
</evidence>
<sequence>MKGWFDAFRDDGAPTLYSFSNRTPVIGDVNIIVVSILFATFYTAFLVIFPGVRKQKFSTFITVTLSLFVGLVIFVGQLGSSWHVAHQNIIAPYKAFSKEKIPARIGVHIGLMHVNITLAGLADGNSSSAPDIDFNERFNWNLANDMENSYKNALKRGLPYPILTVAEYFSLGQEGFAWGGQYRAAGYYASIWLWGALASWLLMNLLLTAVPRYGAYGMCLTGSLLFGAVIGYYFMLPKPPLTIYIEGVKIDFTFGWCFYLVLIAATLCFFIGLIISAIDLIWPHEYSTILEVYYGTPYDRHVILEESHDVRYRKRNSKGGLDEPISLGSRILRRLSSKTREQTLSDINKLGIDNQAFQKDQVPKSPWRYPFRRTQVPPMIRTISQDSTSSIASAAAHIQNAAAAIPGSSSHSLRRDALSRMLPPRPPIDRNRDKEKEKDKPPAIELTNW</sequence>
<feature type="transmembrane region" description="Helical" evidence="8">
    <location>
        <begin position="185"/>
        <end position="207"/>
    </location>
</feature>
<accession>A0A9N9WIV1</accession>
<dbReference type="EMBL" id="OU895877">
    <property type="protein sequence ID" value="CAG9797036.1"/>
    <property type="molecule type" value="Genomic_DNA"/>
</dbReference>
<evidence type="ECO:0008006" key="11">
    <source>
        <dbReference type="Google" id="ProtNLM"/>
    </source>
</evidence>
<dbReference type="OrthoDB" id="10042652at2759"/>
<feature type="region of interest" description="Disordered" evidence="7">
    <location>
        <begin position="403"/>
        <end position="449"/>
    </location>
</feature>
<evidence type="ECO:0000256" key="2">
    <source>
        <dbReference type="ARBA" id="ARBA00009816"/>
    </source>
</evidence>
<dbReference type="PANTHER" id="PTHR31158">
    <property type="entry name" value="DUAL OXIDASE 2"/>
    <property type="match status" value="1"/>
</dbReference>
<feature type="transmembrane region" description="Helical" evidence="8">
    <location>
        <begin position="256"/>
        <end position="282"/>
    </location>
</feature>
<keyword evidence="5 8" id="KW-0472">Membrane</keyword>
<dbReference type="GO" id="GO:0015031">
    <property type="term" value="P:protein transport"/>
    <property type="evidence" value="ECO:0007669"/>
    <property type="project" value="InterPro"/>
</dbReference>
<name>A0A9N9WIV1_9DIPT</name>
<dbReference type="Proteomes" id="UP001153620">
    <property type="component" value="Chromosome 1"/>
</dbReference>
<evidence type="ECO:0000256" key="3">
    <source>
        <dbReference type="ARBA" id="ARBA00022692"/>
    </source>
</evidence>
<dbReference type="GO" id="GO:0005789">
    <property type="term" value="C:endoplasmic reticulum membrane"/>
    <property type="evidence" value="ECO:0007669"/>
    <property type="project" value="InterPro"/>
</dbReference>
<dbReference type="Pfam" id="PF10204">
    <property type="entry name" value="DuoxA"/>
    <property type="match status" value="1"/>
</dbReference>
<evidence type="ECO:0000256" key="4">
    <source>
        <dbReference type="ARBA" id="ARBA00022989"/>
    </source>
</evidence>
<feature type="compositionally biased region" description="Basic and acidic residues" evidence="7">
    <location>
        <begin position="427"/>
        <end position="442"/>
    </location>
</feature>
<organism evidence="9 10">
    <name type="scientific">Chironomus riparius</name>
    <dbReference type="NCBI Taxonomy" id="315576"/>
    <lineage>
        <taxon>Eukaryota</taxon>
        <taxon>Metazoa</taxon>
        <taxon>Ecdysozoa</taxon>
        <taxon>Arthropoda</taxon>
        <taxon>Hexapoda</taxon>
        <taxon>Insecta</taxon>
        <taxon>Pterygota</taxon>
        <taxon>Neoptera</taxon>
        <taxon>Endopterygota</taxon>
        <taxon>Diptera</taxon>
        <taxon>Nematocera</taxon>
        <taxon>Chironomoidea</taxon>
        <taxon>Chironomidae</taxon>
        <taxon>Chironominae</taxon>
        <taxon>Chironomus</taxon>
    </lineage>
</organism>
<evidence type="ECO:0000256" key="6">
    <source>
        <dbReference type="ARBA" id="ARBA00023180"/>
    </source>
</evidence>
<keyword evidence="4 8" id="KW-1133">Transmembrane helix</keyword>
<keyword evidence="10" id="KW-1185">Reference proteome</keyword>
<gene>
    <name evidence="9" type="ORF">CHIRRI_LOCUS37</name>
</gene>
<evidence type="ECO:0000313" key="9">
    <source>
        <dbReference type="EMBL" id="CAG9797036.1"/>
    </source>
</evidence>
<comment type="subcellular location">
    <subcellularLocation>
        <location evidence="1">Membrane</location>
        <topology evidence="1">Multi-pass membrane protein</topology>
    </subcellularLocation>
</comment>
<evidence type="ECO:0000256" key="8">
    <source>
        <dbReference type="SAM" id="Phobius"/>
    </source>
</evidence>
<comment type="similarity">
    <text evidence="2">Belongs to the DUOXA family.</text>
</comment>
<protein>
    <recommendedName>
        <fullName evidence="11">Dual oxidase maturation factor 1</fullName>
    </recommendedName>
</protein>
<dbReference type="PANTHER" id="PTHR31158:SF10">
    <property type="entry name" value="LD27791P"/>
    <property type="match status" value="1"/>
</dbReference>
<reference evidence="9" key="1">
    <citation type="submission" date="2022-01" db="EMBL/GenBank/DDBJ databases">
        <authorList>
            <person name="King R."/>
        </authorList>
    </citation>
    <scope>NUCLEOTIDE SEQUENCE</scope>
</reference>